<proteinExistence type="predicted"/>
<gene>
    <name evidence="1" type="ORF">SAMN05444972_10468</name>
</gene>
<dbReference type="EMBL" id="FPAA01000004">
    <property type="protein sequence ID" value="SFS59092.1"/>
    <property type="molecule type" value="Genomic_DNA"/>
</dbReference>
<reference evidence="2" key="1">
    <citation type="submission" date="2016-10" db="EMBL/GenBank/DDBJ databases">
        <authorList>
            <person name="Varghese N."/>
            <person name="Submissions S."/>
        </authorList>
    </citation>
    <scope>NUCLEOTIDE SEQUENCE [LARGE SCALE GENOMIC DNA]</scope>
    <source>
        <strain evidence="2">DSM 45789</strain>
    </source>
</reference>
<evidence type="ECO:0000313" key="2">
    <source>
        <dbReference type="Proteomes" id="UP000198660"/>
    </source>
</evidence>
<name>A0A1I6R313_9BACL</name>
<accession>A0A1I6R313</accession>
<protein>
    <submittedName>
        <fullName evidence="1">Uncharacterized protein</fullName>
    </submittedName>
</protein>
<organism evidence="1 2">
    <name type="scientific">Marininema halotolerans</name>
    <dbReference type="NCBI Taxonomy" id="1155944"/>
    <lineage>
        <taxon>Bacteria</taxon>
        <taxon>Bacillati</taxon>
        <taxon>Bacillota</taxon>
        <taxon>Bacilli</taxon>
        <taxon>Bacillales</taxon>
        <taxon>Thermoactinomycetaceae</taxon>
        <taxon>Marininema</taxon>
    </lineage>
</organism>
<evidence type="ECO:0000313" key="1">
    <source>
        <dbReference type="EMBL" id="SFS59092.1"/>
    </source>
</evidence>
<sequence>MSGYINDWDGGWGDCGWGGYRDPNRGRRRGDTITNVNINIINGDDDLGNLEDTLGQAGLKKTQIDSVVNQVRSQKKR</sequence>
<keyword evidence="2" id="KW-1185">Reference proteome</keyword>
<dbReference type="AlphaFoldDB" id="A0A1I6R313"/>
<dbReference type="RefSeq" id="WP_091835576.1">
    <property type="nucleotide sequence ID" value="NZ_FPAA01000004.1"/>
</dbReference>
<dbReference type="Proteomes" id="UP000198660">
    <property type="component" value="Unassembled WGS sequence"/>
</dbReference>